<gene>
    <name evidence="1" type="ORF">K6K41_03050</name>
</gene>
<name>A0A9E6R9J0_9HYPH</name>
<dbReference type="Proteomes" id="UP000825701">
    <property type="component" value="Chromosome"/>
</dbReference>
<dbReference type="EMBL" id="CP081869">
    <property type="protein sequence ID" value="QZO00698.1"/>
    <property type="molecule type" value="Genomic_DNA"/>
</dbReference>
<dbReference type="KEGG" id="cmet:K6K41_03050"/>
<reference evidence="1" key="1">
    <citation type="submission" date="2021-08" db="EMBL/GenBank/DDBJ databases">
        <authorList>
            <person name="Zhang H."/>
            <person name="Xu M."/>
            <person name="Yu Z."/>
            <person name="Yang L."/>
            <person name="Cai Y."/>
        </authorList>
    </citation>
    <scope>NUCLEOTIDE SEQUENCE</scope>
    <source>
        <strain evidence="1">CHL1</strain>
    </source>
</reference>
<evidence type="ECO:0000313" key="1">
    <source>
        <dbReference type="EMBL" id="QZO00698.1"/>
    </source>
</evidence>
<organism evidence="1 2">
    <name type="scientific">Chenggangzhangella methanolivorans</name>
    <dbReference type="NCBI Taxonomy" id="1437009"/>
    <lineage>
        <taxon>Bacteria</taxon>
        <taxon>Pseudomonadati</taxon>
        <taxon>Pseudomonadota</taxon>
        <taxon>Alphaproteobacteria</taxon>
        <taxon>Hyphomicrobiales</taxon>
        <taxon>Methylopilaceae</taxon>
        <taxon>Chenggangzhangella</taxon>
    </lineage>
</organism>
<evidence type="ECO:0000313" key="2">
    <source>
        <dbReference type="Proteomes" id="UP000825701"/>
    </source>
</evidence>
<accession>A0A9E6R9J0</accession>
<keyword evidence="2" id="KW-1185">Reference proteome</keyword>
<protein>
    <submittedName>
        <fullName evidence="1">Uncharacterized protein</fullName>
    </submittedName>
</protein>
<dbReference type="RefSeq" id="WP_261403874.1">
    <property type="nucleotide sequence ID" value="NZ_CP081869.1"/>
</dbReference>
<proteinExistence type="predicted"/>
<dbReference type="AlphaFoldDB" id="A0A9E6R9J0"/>
<sequence length="79" mass="8471">MAQLFRAGSTKSKIAKIFGVTENAIQRYLVKDGLLERSIRRDGKAEPGRDSAPALRLARGRVLGAAAGPKGLKSSVTYQ</sequence>